<gene>
    <name evidence="1" type="ORF">Bca52824_029625</name>
</gene>
<organism evidence="1 2">
    <name type="scientific">Brassica carinata</name>
    <name type="common">Ethiopian mustard</name>
    <name type="synonym">Abyssinian cabbage</name>
    <dbReference type="NCBI Taxonomy" id="52824"/>
    <lineage>
        <taxon>Eukaryota</taxon>
        <taxon>Viridiplantae</taxon>
        <taxon>Streptophyta</taxon>
        <taxon>Embryophyta</taxon>
        <taxon>Tracheophyta</taxon>
        <taxon>Spermatophyta</taxon>
        <taxon>Magnoliopsida</taxon>
        <taxon>eudicotyledons</taxon>
        <taxon>Gunneridae</taxon>
        <taxon>Pentapetalae</taxon>
        <taxon>rosids</taxon>
        <taxon>malvids</taxon>
        <taxon>Brassicales</taxon>
        <taxon>Brassicaceae</taxon>
        <taxon>Brassiceae</taxon>
        <taxon>Brassica</taxon>
    </lineage>
</organism>
<dbReference type="EMBL" id="JAAMPC010000006">
    <property type="protein sequence ID" value="KAG2309877.1"/>
    <property type="molecule type" value="Genomic_DNA"/>
</dbReference>
<accession>A0A8X8ART4</accession>
<dbReference type="Proteomes" id="UP000886595">
    <property type="component" value="Unassembled WGS sequence"/>
</dbReference>
<dbReference type="AlphaFoldDB" id="A0A8X8ART4"/>
<protein>
    <submittedName>
        <fullName evidence="1">Uncharacterized protein</fullName>
    </submittedName>
</protein>
<proteinExistence type="predicted"/>
<reference evidence="1 2" key="1">
    <citation type="submission" date="2020-02" db="EMBL/GenBank/DDBJ databases">
        <authorList>
            <person name="Ma Q."/>
            <person name="Huang Y."/>
            <person name="Song X."/>
            <person name="Pei D."/>
        </authorList>
    </citation>
    <scope>NUCLEOTIDE SEQUENCE [LARGE SCALE GENOMIC DNA]</scope>
    <source>
        <strain evidence="1">Sxm20200214</strain>
        <tissue evidence="1">Leaf</tissue>
    </source>
</reference>
<evidence type="ECO:0000313" key="1">
    <source>
        <dbReference type="EMBL" id="KAG2309877.1"/>
    </source>
</evidence>
<sequence length="85" mass="9909">MQFIERFKEAKDQIENSVSSPFLFPISSNDEETSSLHLNIQIAKREENKRKDELILPDPPSAPGHSIHSNRIKLRRALSYHQRKL</sequence>
<comment type="caution">
    <text evidence="1">The sequence shown here is derived from an EMBL/GenBank/DDBJ whole genome shotgun (WGS) entry which is preliminary data.</text>
</comment>
<keyword evidence="2" id="KW-1185">Reference proteome</keyword>
<evidence type="ECO:0000313" key="2">
    <source>
        <dbReference type="Proteomes" id="UP000886595"/>
    </source>
</evidence>
<name>A0A8X8ART4_BRACI</name>